<comment type="similarity">
    <text evidence="2">Belongs to the GMC oxidoreductase family.</text>
</comment>
<evidence type="ECO:0000313" key="9">
    <source>
        <dbReference type="Proteomes" id="UP000305041"/>
    </source>
</evidence>
<feature type="domain" description="Glucose-methanol-choline oxidoreductase C-terminal" evidence="7">
    <location>
        <begin position="453"/>
        <end position="507"/>
    </location>
</feature>
<proteinExistence type="inferred from homology"/>
<dbReference type="RefSeq" id="WP_138165381.1">
    <property type="nucleotide sequence ID" value="NZ_VAUA01000015.1"/>
</dbReference>
<keyword evidence="5" id="KW-0560">Oxidoreductase</keyword>
<dbReference type="Gene3D" id="3.50.50.60">
    <property type="entry name" value="FAD/NAD(P)-binding domain"/>
    <property type="match status" value="2"/>
</dbReference>
<dbReference type="InterPro" id="IPR036188">
    <property type="entry name" value="FAD/NAD-bd_sf"/>
</dbReference>
<gene>
    <name evidence="8" type="ORF">FEE96_22565</name>
</gene>
<dbReference type="Pfam" id="PF00732">
    <property type="entry name" value="GMC_oxred_N"/>
    <property type="match status" value="1"/>
</dbReference>
<evidence type="ECO:0000256" key="4">
    <source>
        <dbReference type="ARBA" id="ARBA00022827"/>
    </source>
</evidence>
<dbReference type="PANTHER" id="PTHR42784">
    <property type="entry name" value="PYRANOSE 2-OXIDASE"/>
    <property type="match status" value="1"/>
</dbReference>
<dbReference type="InterPro" id="IPR000172">
    <property type="entry name" value="GMC_OxRdtase_N"/>
</dbReference>
<organism evidence="8 9">
    <name type="scientific">Parasedimentitalea maritima</name>
    <dbReference type="NCBI Taxonomy" id="2578117"/>
    <lineage>
        <taxon>Bacteria</taxon>
        <taxon>Pseudomonadati</taxon>
        <taxon>Pseudomonadota</taxon>
        <taxon>Alphaproteobacteria</taxon>
        <taxon>Rhodobacterales</taxon>
        <taxon>Paracoccaceae</taxon>
        <taxon>Parasedimentitalea</taxon>
    </lineage>
</organism>
<dbReference type="Proteomes" id="UP000305041">
    <property type="component" value="Unassembled WGS sequence"/>
</dbReference>
<comment type="cofactor">
    <cofactor evidence="1">
        <name>FAD</name>
        <dbReference type="ChEBI" id="CHEBI:57692"/>
    </cofactor>
</comment>
<dbReference type="PANTHER" id="PTHR42784:SF1">
    <property type="entry name" value="PYRANOSE 2-OXIDASE"/>
    <property type="match status" value="1"/>
</dbReference>
<reference evidence="8 9" key="1">
    <citation type="submission" date="2019-05" db="EMBL/GenBank/DDBJ databases">
        <title>Draft genome sequence of Pelagicola sp. DSW4-44.</title>
        <authorList>
            <person name="Oh J."/>
        </authorList>
    </citation>
    <scope>NUCLEOTIDE SEQUENCE [LARGE SCALE GENOMIC DNA]</scope>
    <source>
        <strain evidence="8 9">DSW4-44</strain>
    </source>
</reference>
<evidence type="ECO:0000256" key="5">
    <source>
        <dbReference type="ARBA" id="ARBA00023002"/>
    </source>
</evidence>
<dbReference type="Pfam" id="PF05199">
    <property type="entry name" value="GMC_oxred_C"/>
    <property type="match status" value="1"/>
</dbReference>
<evidence type="ECO:0000313" key="8">
    <source>
        <dbReference type="EMBL" id="TLP55503.1"/>
    </source>
</evidence>
<evidence type="ECO:0000256" key="1">
    <source>
        <dbReference type="ARBA" id="ARBA00001974"/>
    </source>
</evidence>
<feature type="domain" description="Glucose-methanol-choline oxidoreductase N-terminal" evidence="6">
    <location>
        <begin position="225"/>
        <end position="282"/>
    </location>
</feature>
<keyword evidence="3" id="KW-0285">Flavoprotein</keyword>
<dbReference type="EMBL" id="VAUA01000015">
    <property type="protein sequence ID" value="TLP55503.1"/>
    <property type="molecule type" value="Genomic_DNA"/>
</dbReference>
<evidence type="ECO:0000256" key="2">
    <source>
        <dbReference type="ARBA" id="ARBA00010790"/>
    </source>
</evidence>
<keyword evidence="4" id="KW-0274">FAD</keyword>
<name>A0ABY2UNK9_9RHOB</name>
<evidence type="ECO:0000259" key="7">
    <source>
        <dbReference type="Pfam" id="PF05199"/>
    </source>
</evidence>
<evidence type="ECO:0000259" key="6">
    <source>
        <dbReference type="Pfam" id="PF00732"/>
    </source>
</evidence>
<protein>
    <submittedName>
        <fullName evidence="8">GMC family oxidoreductase</fullName>
    </submittedName>
</protein>
<sequence>MGESVYAVIVGSGVAGSLVAQSMLAAGKGPILMLEAGPDIKMGDPGRWFKYVATGDAPYTATYDEASDFTATGIEPWNITGGRVQGRGGTTNHWGGWLPRYMEEDFKQNTNTGVGLDWPYDYSDLEPYYQQAEQYFGTEGDSSEIRPPRSTPFPFDAAPFPITADPYIDAFKAQNMTYRHVPMSRYGKSGSGFGTPCRTTGTCDYCPIGGRFTGNQPLDVISNSQFELRLGAATQEIRMSSKTTATGVSYLDTSTGQTVVVDAQVVIVAAGAFENPKLLQRSVSSFWSQGLGNDYDLVGRYLVANKFFFVNGVSPTNPEQYEQELGFPNLCSRYYDSPATQKTGKFFLTMDFSEPTIDVASLMYQGKTTAEIQAATTGATKWELFGNLSGISLAANRISNETGVTRYGLPKTLIATPSAMYSSTAMENYVGICTQLLQHMKCTSIDSGSYPQRGDHAACTTRMATDPTQGVVDKDLKVHGTDNVYVLGNSVLPSLPAANPTLTMVAMIYKSLTEFSDLLTRE</sequence>
<keyword evidence="9" id="KW-1185">Reference proteome</keyword>
<comment type="caution">
    <text evidence="8">The sequence shown here is derived from an EMBL/GenBank/DDBJ whole genome shotgun (WGS) entry which is preliminary data.</text>
</comment>
<dbReference type="InterPro" id="IPR051473">
    <property type="entry name" value="P2Ox-like"/>
</dbReference>
<accession>A0ABY2UNK9</accession>
<evidence type="ECO:0000256" key="3">
    <source>
        <dbReference type="ARBA" id="ARBA00022630"/>
    </source>
</evidence>
<dbReference type="InterPro" id="IPR007867">
    <property type="entry name" value="GMC_OxRtase_C"/>
</dbReference>
<dbReference type="SUPFAM" id="SSF51905">
    <property type="entry name" value="FAD/NAD(P)-binding domain"/>
    <property type="match status" value="1"/>
</dbReference>